<dbReference type="OMA" id="MEGKECA"/>
<dbReference type="Pfam" id="PF02958">
    <property type="entry name" value="EcKL"/>
    <property type="match status" value="1"/>
</dbReference>
<evidence type="ECO:0000313" key="3">
    <source>
        <dbReference type="Proteomes" id="UP000002358"/>
    </source>
</evidence>
<keyword evidence="3" id="KW-1185">Reference proteome</keyword>
<gene>
    <name evidence="2" type="primary">100116280</name>
</gene>
<dbReference type="Gene3D" id="3.90.1200.10">
    <property type="match status" value="1"/>
</dbReference>
<dbReference type="KEGG" id="nvi:100116280"/>
<evidence type="ECO:0000259" key="1">
    <source>
        <dbReference type="SMART" id="SM00587"/>
    </source>
</evidence>
<dbReference type="PANTHER" id="PTHR11012">
    <property type="entry name" value="PROTEIN KINASE-LIKE DOMAIN-CONTAINING"/>
    <property type="match status" value="1"/>
</dbReference>
<dbReference type="InterPro" id="IPR011009">
    <property type="entry name" value="Kinase-like_dom_sf"/>
</dbReference>
<evidence type="ECO:0000313" key="2">
    <source>
        <dbReference type="EnsemblMetazoa" id="XP_003426208"/>
    </source>
</evidence>
<accession>A0A7M7GHQ6</accession>
<dbReference type="Proteomes" id="UP000002358">
    <property type="component" value="Chromosome 1"/>
</dbReference>
<reference evidence="2" key="1">
    <citation type="submission" date="2021-01" db="UniProtKB">
        <authorList>
            <consortium name="EnsemblMetazoa"/>
        </authorList>
    </citation>
    <scope>IDENTIFICATION</scope>
</reference>
<protein>
    <recommendedName>
        <fullName evidence="1">CHK kinase-like domain-containing protein</fullName>
    </recommendedName>
</protein>
<dbReference type="InterPro" id="IPR015897">
    <property type="entry name" value="CHK_kinase-like"/>
</dbReference>
<dbReference type="SMART" id="SM00587">
    <property type="entry name" value="CHK"/>
    <property type="match status" value="1"/>
</dbReference>
<dbReference type="InParanoid" id="A0A7M7GHQ6"/>
<sequence length="407" mass="46896">MAGSKPGYFHGSLSTEDVQAVVTKALGPNVKIVDYQAKPYSEVILGFFSAHSLLEVTVQRDTTTLSEIHSFFVKCIPHNWEKGAKMLKEFDVFKCETLFFRDLVPELLKNFKSEQWSAECYLVKDDVLVFENLKMKNFRVCDLILNETAVKAAASTVARFHAASVVAEKRLKKSFHEMHPAIFLDWQYNRDSVYYKWILVGIDAIIGVAETLNLDASKVRDYIILKLAEIAKPSSTRRNILCHTDLWSNNIMINDIDDSPKCILVDFQTLKYVPPAADLAHLIILTMPRKSRDALEKGIIQWYHEVFKETIMRNEPDIAVRSVQDLLEEYEEYRHYGLSYAALQHLHVSMDKDFIAKLSEDSVAYEKFFFEERTGTVIEMMEKNPDYREKITELVKEVVECANSICF</sequence>
<organism evidence="2 3">
    <name type="scientific">Nasonia vitripennis</name>
    <name type="common">Parasitic wasp</name>
    <dbReference type="NCBI Taxonomy" id="7425"/>
    <lineage>
        <taxon>Eukaryota</taxon>
        <taxon>Metazoa</taxon>
        <taxon>Ecdysozoa</taxon>
        <taxon>Arthropoda</taxon>
        <taxon>Hexapoda</taxon>
        <taxon>Insecta</taxon>
        <taxon>Pterygota</taxon>
        <taxon>Neoptera</taxon>
        <taxon>Endopterygota</taxon>
        <taxon>Hymenoptera</taxon>
        <taxon>Apocrita</taxon>
        <taxon>Proctotrupomorpha</taxon>
        <taxon>Chalcidoidea</taxon>
        <taxon>Pteromalidae</taxon>
        <taxon>Pteromalinae</taxon>
        <taxon>Nasonia</taxon>
    </lineage>
</organism>
<feature type="domain" description="CHK kinase-like" evidence="1">
    <location>
        <begin position="128"/>
        <end position="313"/>
    </location>
</feature>
<dbReference type="AlphaFoldDB" id="A0A7M7GHQ6"/>
<dbReference type="InterPro" id="IPR004119">
    <property type="entry name" value="EcKL"/>
</dbReference>
<dbReference type="PANTHER" id="PTHR11012:SF59">
    <property type="entry name" value="CHK KINASE-LIKE DOMAIN-CONTAINING PROTEIN-RELATED"/>
    <property type="match status" value="1"/>
</dbReference>
<name>A0A7M7GHQ6_NASVI</name>
<dbReference type="SUPFAM" id="SSF56112">
    <property type="entry name" value="Protein kinase-like (PK-like)"/>
    <property type="match status" value="1"/>
</dbReference>
<dbReference type="EnsemblMetazoa" id="XM_003426160">
    <property type="protein sequence ID" value="XP_003426208"/>
    <property type="gene ID" value="LOC100116280"/>
</dbReference>
<dbReference type="OrthoDB" id="6334212at2759"/>
<proteinExistence type="predicted"/>